<evidence type="ECO:0000259" key="1">
    <source>
        <dbReference type="Pfam" id="PF18406"/>
    </source>
</evidence>
<evidence type="ECO:0000313" key="3">
    <source>
        <dbReference type="Proteomes" id="UP000008466"/>
    </source>
</evidence>
<dbReference type="OrthoDB" id="7992117at2"/>
<name>F0RTH6_SPHGB</name>
<evidence type="ECO:0000313" key="2">
    <source>
        <dbReference type="EMBL" id="ADY14171.1"/>
    </source>
</evidence>
<dbReference type="KEGG" id="sbu:SpiBuddy_2356"/>
<keyword evidence="3" id="KW-1185">Reference proteome</keyword>
<protein>
    <recommendedName>
        <fullName evidence="1">YubB ferredoxin-like domain-containing protein</fullName>
    </recommendedName>
</protein>
<gene>
    <name evidence="2" type="ordered locus">SpiBuddy_2356</name>
</gene>
<accession>F0RTH6</accession>
<proteinExistence type="predicted"/>
<reference evidence="3" key="1">
    <citation type="submission" date="2011-02" db="EMBL/GenBank/DDBJ databases">
        <title>Complete sequence of Spirochaeta sp. Buddy.</title>
        <authorList>
            <person name="Lucas S."/>
            <person name="Copeland A."/>
            <person name="Lapidus A."/>
            <person name="Cheng J.-F."/>
            <person name="Goodwin L."/>
            <person name="Pitluck S."/>
            <person name="Zeytun A."/>
            <person name="Detter J.C."/>
            <person name="Han C."/>
            <person name="Tapia R."/>
            <person name="Land M."/>
            <person name="Hauser L."/>
            <person name="Kyrpides N."/>
            <person name="Ivanova N."/>
            <person name="Mikhailova N."/>
            <person name="Pagani I."/>
            <person name="Ritalahti K.M."/>
            <person name="Loeffler F.E."/>
            <person name="Woyke T."/>
        </authorList>
    </citation>
    <scope>NUCLEOTIDE SEQUENCE [LARGE SCALE GENOMIC DNA]</scope>
    <source>
        <strain evidence="3">ATCC BAA-1886 / DSM 22777 / Buddy</strain>
    </source>
</reference>
<organism evidence="2 3">
    <name type="scientific">Sphaerochaeta globosa (strain ATCC BAA-1886 / DSM 22777 / Buddy)</name>
    <name type="common">Spirochaeta sp. (strain Buddy)</name>
    <dbReference type="NCBI Taxonomy" id="158189"/>
    <lineage>
        <taxon>Bacteria</taxon>
        <taxon>Pseudomonadati</taxon>
        <taxon>Spirochaetota</taxon>
        <taxon>Spirochaetia</taxon>
        <taxon>Spirochaetales</taxon>
        <taxon>Sphaerochaetaceae</taxon>
        <taxon>Sphaerochaeta</taxon>
    </lineage>
</organism>
<dbReference type="STRING" id="158189.SpiBuddy_2356"/>
<dbReference type="RefSeq" id="WP_013608020.1">
    <property type="nucleotide sequence ID" value="NC_015152.1"/>
</dbReference>
<dbReference type="HOGENOM" id="CLU_1659601_0_0_12"/>
<sequence length="159" mass="18375">MPNWIKTFIKLKGKKDELDMLESMMTYRYAGENDDKEQNFFNSLVPMPCKLPALEWLYEHWGTCTEAEELWFCRNEAELLELAFETAWTTPKEIFAAITKQFPSITLGGYYADENLGDNCGLIVGSLNRVETIKMGDESDAAVQFSEKVWDVNVKEFFL</sequence>
<dbReference type="Proteomes" id="UP000008466">
    <property type="component" value="Chromosome"/>
</dbReference>
<dbReference type="InterPro" id="IPR041329">
    <property type="entry name" value="YubB_C"/>
</dbReference>
<dbReference type="Pfam" id="PF18406">
    <property type="entry name" value="DUF1281_C"/>
    <property type="match status" value="1"/>
</dbReference>
<feature type="domain" description="YubB ferredoxin-like" evidence="1">
    <location>
        <begin position="69"/>
        <end position="153"/>
    </location>
</feature>
<dbReference type="EMBL" id="CP002541">
    <property type="protein sequence ID" value="ADY14171.1"/>
    <property type="molecule type" value="Genomic_DNA"/>
</dbReference>
<dbReference type="AlphaFoldDB" id="F0RTH6"/>